<proteinExistence type="predicted"/>
<feature type="compositionally biased region" description="Low complexity" evidence="1">
    <location>
        <begin position="238"/>
        <end position="249"/>
    </location>
</feature>
<evidence type="ECO:0000256" key="1">
    <source>
        <dbReference type="SAM" id="MobiDB-lite"/>
    </source>
</evidence>
<protein>
    <submittedName>
        <fullName evidence="2">Uncharacterized protein</fullName>
    </submittedName>
</protein>
<name>A0A1Q9D978_SYMMI</name>
<dbReference type="EMBL" id="LSRX01000654">
    <property type="protein sequence ID" value="OLP91689.1"/>
    <property type="molecule type" value="Genomic_DNA"/>
</dbReference>
<keyword evidence="3" id="KW-1185">Reference proteome</keyword>
<sequence>MFKSRLWQQSVCIGTRVETISYTAYPFDSRIQCEVVSAIASWPSPPAGLEGATPLQLPLLGGVLEFLPMVPIRSTPADGSLVTAAPVVPEPAYQWSSLACTGAWSARLSGNAQALQQKRAGEAQAAAWASVATEFRDAKRKPLHCERLSSSDASLPKEAELFSDNENLSTLLKRVVQQRGGCRRGRGFVGAATKGIRVAVEVCGKAKPPIELEADFLRSSVDVAVGSGDLPDDPAQMQLGSRGQGLSSSKDGLGERGMVPGCRLTKGIQKLHSLSLAFVRPALK</sequence>
<organism evidence="2 3">
    <name type="scientific">Symbiodinium microadriaticum</name>
    <name type="common">Dinoflagellate</name>
    <name type="synonym">Zooxanthella microadriatica</name>
    <dbReference type="NCBI Taxonomy" id="2951"/>
    <lineage>
        <taxon>Eukaryota</taxon>
        <taxon>Sar</taxon>
        <taxon>Alveolata</taxon>
        <taxon>Dinophyceae</taxon>
        <taxon>Suessiales</taxon>
        <taxon>Symbiodiniaceae</taxon>
        <taxon>Symbiodinium</taxon>
    </lineage>
</organism>
<comment type="caution">
    <text evidence="2">The sequence shown here is derived from an EMBL/GenBank/DDBJ whole genome shotgun (WGS) entry which is preliminary data.</text>
</comment>
<dbReference type="Proteomes" id="UP000186817">
    <property type="component" value="Unassembled WGS sequence"/>
</dbReference>
<evidence type="ECO:0000313" key="3">
    <source>
        <dbReference type="Proteomes" id="UP000186817"/>
    </source>
</evidence>
<accession>A0A1Q9D978</accession>
<evidence type="ECO:0000313" key="2">
    <source>
        <dbReference type="EMBL" id="OLP91689.1"/>
    </source>
</evidence>
<feature type="region of interest" description="Disordered" evidence="1">
    <location>
        <begin position="228"/>
        <end position="252"/>
    </location>
</feature>
<dbReference type="AlphaFoldDB" id="A0A1Q9D978"/>
<reference evidence="2 3" key="1">
    <citation type="submission" date="2016-02" db="EMBL/GenBank/DDBJ databases">
        <title>Genome analysis of coral dinoflagellate symbionts highlights evolutionary adaptations to a symbiotic lifestyle.</title>
        <authorList>
            <person name="Aranda M."/>
            <person name="Li Y."/>
            <person name="Liew Y.J."/>
            <person name="Baumgarten S."/>
            <person name="Simakov O."/>
            <person name="Wilson M."/>
            <person name="Piel J."/>
            <person name="Ashoor H."/>
            <person name="Bougouffa S."/>
            <person name="Bajic V.B."/>
            <person name="Ryu T."/>
            <person name="Ravasi T."/>
            <person name="Bayer T."/>
            <person name="Micklem G."/>
            <person name="Kim H."/>
            <person name="Bhak J."/>
            <person name="Lajeunesse T.C."/>
            <person name="Voolstra C.R."/>
        </authorList>
    </citation>
    <scope>NUCLEOTIDE SEQUENCE [LARGE SCALE GENOMIC DNA]</scope>
    <source>
        <strain evidence="2 3">CCMP2467</strain>
    </source>
</reference>
<gene>
    <name evidence="2" type="ORF">AK812_SmicGene26607</name>
</gene>